<evidence type="ECO:0000259" key="2">
    <source>
        <dbReference type="PROSITE" id="PS50112"/>
    </source>
</evidence>
<feature type="domain" description="EAL" evidence="4">
    <location>
        <begin position="564"/>
        <end position="813"/>
    </location>
</feature>
<dbReference type="RefSeq" id="WP_173920048.1">
    <property type="nucleotide sequence ID" value="NZ_CADCXY010000002.1"/>
</dbReference>
<feature type="domain" description="GGDEF" evidence="5">
    <location>
        <begin position="415"/>
        <end position="555"/>
    </location>
</feature>
<accession>A0A6S6WU34</accession>
<dbReference type="CDD" id="cd01948">
    <property type="entry name" value="EAL"/>
    <property type="match status" value="1"/>
</dbReference>
<dbReference type="InterPro" id="IPR000700">
    <property type="entry name" value="PAS-assoc_C"/>
</dbReference>
<dbReference type="SUPFAM" id="SSF55785">
    <property type="entry name" value="PYP-like sensor domain (PAS domain)"/>
    <property type="match status" value="1"/>
</dbReference>
<dbReference type="PANTHER" id="PTHR44757">
    <property type="entry name" value="DIGUANYLATE CYCLASE DGCP"/>
    <property type="match status" value="1"/>
</dbReference>
<reference evidence="6 7" key="1">
    <citation type="submission" date="2020-02" db="EMBL/GenBank/DDBJ databases">
        <authorList>
            <person name="Rodrigo-Torres L."/>
            <person name="Arahal R. D."/>
            <person name="Lucena T."/>
        </authorList>
    </citation>
    <scope>NUCLEOTIDE SEQUENCE [LARGE SCALE GENOMIC DNA]</scope>
    <source>
        <strain evidence="6 7">CECT 9734</strain>
    </source>
</reference>
<dbReference type="AlphaFoldDB" id="A0A6S6WU34"/>
<organism evidence="6 7">
    <name type="scientific">Pseudidiomarina piscicola</name>
    <dbReference type="NCBI Taxonomy" id="2614830"/>
    <lineage>
        <taxon>Bacteria</taxon>
        <taxon>Pseudomonadati</taxon>
        <taxon>Pseudomonadota</taxon>
        <taxon>Gammaproteobacteria</taxon>
        <taxon>Alteromonadales</taxon>
        <taxon>Idiomarinaceae</taxon>
        <taxon>Pseudidiomarina</taxon>
    </lineage>
</organism>
<dbReference type="SMART" id="SM00267">
    <property type="entry name" value="GGDEF"/>
    <property type="match status" value="1"/>
</dbReference>
<dbReference type="PROSITE" id="PS50887">
    <property type="entry name" value="GGDEF"/>
    <property type="match status" value="1"/>
</dbReference>
<feature type="transmembrane region" description="Helical" evidence="1">
    <location>
        <begin position="181"/>
        <end position="202"/>
    </location>
</feature>
<dbReference type="NCBIfam" id="TIGR00254">
    <property type="entry name" value="GGDEF"/>
    <property type="match status" value="1"/>
</dbReference>
<feature type="domain" description="PAC" evidence="3">
    <location>
        <begin position="330"/>
        <end position="384"/>
    </location>
</feature>
<proteinExistence type="predicted"/>
<dbReference type="SMART" id="SM00052">
    <property type="entry name" value="EAL"/>
    <property type="match status" value="1"/>
</dbReference>
<dbReference type="GO" id="GO:0006355">
    <property type="term" value="P:regulation of DNA-templated transcription"/>
    <property type="evidence" value="ECO:0007669"/>
    <property type="project" value="InterPro"/>
</dbReference>
<dbReference type="InterPro" id="IPR001633">
    <property type="entry name" value="EAL_dom"/>
</dbReference>
<dbReference type="PROSITE" id="PS50112">
    <property type="entry name" value="PAS"/>
    <property type="match status" value="1"/>
</dbReference>
<dbReference type="SUPFAM" id="SSF55073">
    <property type="entry name" value="Nucleotide cyclase"/>
    <property type="match status" value="1"/>
</dbReference>
<keyword evidence="1" id="KW-0812">Transmembrane</keyword>
<dbReference type="CDD" id="cd01949">
    <property type="entry name" value="GGDEF"/>
    <property type="match status" value="1"/>
</dbReference>
<keyword evidence="1" id="KW-1133">Transmembrane helix</keyword>
<feature type="transmembrane region" description="Helical" evidence="1">
    <location>
        <begin position="12"/>
        <end position="34"/>
    </location>
</feature>
<protein>
    <submittedName>
        <fullName evidence="6">Putative signaling protein</fullName>
    </submittedName>
</protein>
<keyword evidence="7" id="KW-1185">Reference proteome</keyword>
<evidence type="ECO:0000259" key="5">
    <source>
        <dbReference type="PROSITE" id="PS50887"/>
    </source>
</evidence>
<gene>
    <name evidence="6" type="ORF">PSI9734_01020</name>
</gene>
<evidence type="ECO:0000313" key="7">
    <source>
        <dbReference type="Proteomes" id="UP000481517"/>
    </source>
</evidence>
<dbReference type="PROSITE" id="PS50113">
    <property type="entry name" value="PAC"/>
    <property type="match status" value="1"/>
</dbReference>
<dbReference type="Pfam" id="PF00990">
    <property type="entry name" value="GGDEF"/>
    <property type="match status" value="1"/>
</dbReference>
<dbReference type="InterPro" id="IPR035965">
    <property type="entry name" value="PAS-like_dom_sf"/>
</dbReference>
<dbReference type="EMBL" id="CADCXY010000002">
    <property type="protein sequence ID" value="CAB0150581.1"/>
    <property type="molecule type" value="Genomic_DNA"/>
</dbReference>
<dbReference type="CDD" id="cd00130">
    <property type="entry name" value="PAS"/>
    <property type="match status" value="1"/>
</dbReference>
<evidence type="ECO:0000313" key="6">
    <source>
        <dbReference type="EMBL" id="CAB0150581.1"/>
    </source>
</evidence>
<dbReference type="Gene3D" id="3.30.70.270">
    <property type="match status" value="1"/>
</dbReference>
<feature type="domain" description="PAS" evidence="2">
    <location>
        <begin position="259"/>
        <end position="305"/>
    </location>
</feature>
<dbReference type="Gene3D" id="3.20.20.450">
    <property type="entry name" value="EAL domain"/>
    <property type="match status" value="1"/>
</dbReference>
<dbReference type="PROSITE" id="PS50883">
    <property type="entry name" value="EAL"/>
    <property type="match status" value="1"/>
</dbReference>
<evidence type="ECO:0000259" key="4">
    <source>
        <dbReference type="PROSITE" id="PS50883"/>
    </source>
</evidence>
<dbReference type="SMART" id="SM00091">
    <property type="entry name" value="PAS"/>
    <property type="match status" value="1"/>
</dbReference>
<dbReference type="InterPro" id="IPR035919">
    <property type="entry name" value="EAL_sf"/>
</dbReference>
<dbReference type="Gene3D" id="3.30.450.20">
    <property type="entry name" value="PAS domain"/>
    <property type="match status" value="1"/>
</dbReference>
<dbReference type="InterPro" id="IPR000160">
    <property type="entry name" value="GGDEF_dom"/>
</dbReference>
<dbReference type="InterPro" id="IPR043128">
    <property type="entry name" value="Rev_trsase/Diguanyl_cyclase"/>
</dbReference>
<dbReference type="InterPro" id="IPR000014">
    <property type="entry name" value="PAS"/>
</dbReference>
<evidence type="ECO:0000256" key="1">
    <source>
        <dbReference type="SAM" id="Phobius"/>
    </source>
</evidence>
<dbReference type="Proteomes" id="UP000481517">
    <property type="component" value="Unassembled WGS sequence"/>
</dbReference>
<sequence length="814" mass="91031">MRTLSWWQHLSVQVTALVVGVLTVMVAGLAYFLIEAQQQEARVNAEIELRSGLTVAQGSFNRMYFYQRQVAIDELISELHVHPRISNAAIITPSKELIAVYQPNLLAGTLTTLLNEVEPGQLQKAAETGASMIVFHPQHQHFVAIVPILEQFTFSQQPTPNLLIAEYLHAPAWYQLNTVPWLPLVFMFVAVVGAGILLWFGLQRWAVIPAKQLLAAMNQFGRTGVVDSKQLPMRVPNEFAMLGYKLRLSVRERQQRENKLRQLSAAVEQASESIMMTDLAGNITYVNPAFTEVTGYSSAEVKGKNPRLLASGRTPAKDYQQLWQCLQQGKTWRGELYNRTKDGKEFREWATISPLRDQKGRVTKYLASKLNITQRVEAEAKLEYLAYYNPLTELPNRVSCNQHLARLLEKAEAKQFGIVALFDLDGLQRLNDVRGFAFGDLVLKETADRLRHQGVQINNSYIANLDSDKFALVLPPRRGSRKDLLRQAKQVVAETLAILNDSMLIQGEKVSITASAGIIVYPESAESADTIIRHAETAVHTAKANGGNQTAVYDVSYSTELEHRFEIERELRAAIDSGDLRLYLQAQMSTTGSLLGAEALIRWQHPERGLISPAEFIGIAEQTDLIADIGDWVISQALIELSKLPEPLTLAINISPRHFRKYGFVEQVERHLAHSGADASRLILEVTENLFVDNTADIKDKMQALQKRGVAFSIDDFGTGYSSLAYLRKLPLQELKIDKAFVQSIDDPSQRAIIDSIIAIATNLGFRTVAEGVETKAQADYLAGKDKAMVLQGYLFAKPQPTAEFHQRFVNNLN</sequence>
<dbReference type="Pfam" id="PF00563">
    <property type="entry name" value="EAL"/>
    <property type="match status" value="1"/>
</dbReference>
<dbReference type="InterPro" id="IPR013767">
    <property type="entry name" value="PAS_fold"/>
</dbReference>
<dbReference type="SUPFAM" id="SSF141868">
    <property type="entry name" value="EAL domain-like"/>
    <property type="match status" value="1"/>
</dbReference>
<name>A0A6S6WU34_9GAMM</name>
<dbReference type="InterPro" id="IPR029787">
    <property type="entry name" value="Nucleotide_cyclase"/>
</dbReference>
<evidence type="ECO:0000259" key="3">
    <source>
        <dbReference type="PROSITE" id="PS50113"/>
    </source>
</evidence>
<dbReference type="Pfam" id="PF00989">
    <property type="entry name" value="PAS"/>
    <property type="match status" value="1"/>
</dbReference>
<dbReference type="InterPro" id="IPR001610">
    <property type="entry name" value="PAC"/>
</dbReference>
<dbReference type="NCBIfam" id="TIGR00229">
    <property type="entry name" value="sensory_box"/>
    <property type="match status" value="1"/>
</dbReference>
<dbReference type="PANTHER" id="PTHR44757:SF2">
    <property type="entry name" value="BIOFILM ARCHITECTURE MAINTENANCE PROTEIN MBAA"/>
    <property type="match status" value="1"/>
</dbReference>
<dbReference type="SMART" id="SM00086">
    <property type="entry name" value="PAC"/>
    <property type="match status" value="1"/>
</dbReference>
<dbReference type="InterPro" id="IPR052155">
    <property type="entry name" value="Biofilm_reg_signaling"/>
</dbReference>
<keyword evidence="1" id="KW-0472">Membrane</keyword>